<dbReference type="AlphaFoldDB" id="A0A8D8LDK3"/>
<keyword evidence="1" id="KW-0472">Membrane</keyword>
<sequence>MITAVIVIFFCDYDYIFPVISIIITIFYDYDPNHYFVMITTVITTFLLIAAVITNTFPDFTITVAIIRVYDYCCNRNRNHISKYCGYVIVFVIMITIMPISGLILPLEIGRLQTP</sequence>
<protein>
    <submittedName>
        <fullName evidence="2">Uncharacterized protein</fullName>
    </submittedName>
</protein>
<keyword evidence="1" id="KW-1133">Transmembrane helix</keyword>
<feature type="transmembrane region" description="Helical" evidence="1">
    <location>
        <begin position="7"/>
        <end position="28"/>
    </location>
</feature>
<keyword evidence="1" id="KW-0812">Transmembrane</keyword>
<evidence type="ECO:0000313" key="2">
    <source>
        <dbReference type="EMBL" id="CAG6607151.1"/>
    </source>
</evidence>
<proteinExistence type="predicted"/>
<accession>A0A8D8LDK3</accession>
<organism evidence="2">
    <name type="scientific">Cacopsylla melanoneura</name>
    <dbReference type="NCBI Taxonomy" id="428564"/>
    <lineage>
        <taxon>Eukaryota</taxon>
        <taxon>Metazoa</taxon>
        <taxon>Ecdysozoa</taxon>
        <taxon>Arthropoda</taxon>
        <taxon>Hexapoda</taxon>
        <taxon>Insecta</taxon>
        <taxon>Pterygota</taxon>
        <taxon>Neoptera</taxon>
        <taxon>Paraneoptera</taxon>
        <taxon>Hemiptera</taxon>
        <taxon>Sternorrhyncha</taxon>
        <taxon>Psylloidea</taxon>
        <taxon>Psyllidae</taxon>
        <taxon>Psyllinae</taxon>
        <taxon>Cacopsylla</taxon>
    </lineage>
</organism>
<dbReference type="EMBL" id="HBUF01006759">
    <property type="protein sequence ID" value="CAG6607151.1"/>
    <property type="molecule type" value="Transcribed_RNA"/>
</dbReference>
<evidence type="ECO:0000256" key="1">
    <source>
        <dbReference type="SAM" id="Phobius"/>
    </source>
</evidence>
<reference evidence="2" key="1">
    <citation type="submission" date="2021-05" db="EMBL/GenBank/DDBJ databases">
        <authorList>
            <person name="Alioto T."/>
            <person name="Alioto T."/>
            <person name="Gomez Garrido J."/>
        </authorList>
    </citation>
    <scope>NUCLEOTIDE SEQUENCE</scope>
</reference>
<feature type="transmembrane region" description="Helical" evidence="1">
    <location>
        <begin position="34"/>
        <end position="53"/>
    </location>
</feature>
<name>A0A8D8LDK3_9HEMI</name>
<feature type="transmembrane region" description="Helical" evidence="1">
    <location>
        <begin position="84"/>
        <end position="105"/>
    </location>
</feature>